<keyword evidence="3" id="KW-1185">Reference proteome</keyword>
<evidence type="ECO:0000313" key="2">
    <source>
        <dbReference type="EMBL" id="KAF3443675.1"/>
    </source>
</evidence>
<dbReference type="AlphaFoldDB" id="A0A8K0MF29"/>
<organism evidence="2 3">
    <name type="scientific">Rhamnella rubrinervis</name>
    <dbReference type="NCBI Taxonomy" id="2594499"/>
    <lineage>
        <taxon>Eukaryota</taxon>
        <taxon>Viridiplantae</taxon>
        <taxon>Streptophyta</taxon>
        <taxon>Embryophyta</taxon>
        <taxon>Tracheophyta</taxon>
        <taxon>Spermatophyta</taxon>
        <taxon>Magnoliopsida</taxon>
        <taxon>eudicotyledons</taxon>
        <taxon>Gunneridae</taxon>
        <taxon>Pentapetalae</taxon>
        <taxon>rosids</taxon>
        <taxon>fabids</taxon>
        <taxon>Rosales</taxon>
        <taxon>Rhamnaceae</taxon>
        <taxon>rhamnoid group</taxon>
        <taxon>Rhamneae</taxon>
        <taxon>Rhamnella</taxon>
    </lineage>
</organism>
<protein>
    <submittedName>
        <fullName evidence="2">Uncharacterized protein</fullName>
    </submittedName>
</protein>
<feature type="region of interest" description="Disordered" evidence="1">
    <location>
        <begin position="39"/>
        <end position="86"/>
    </location>
</feature>
<feature type="compositionally biased region" description="Basic and acidic residues" evidence="1">
    <location>
        <begin position="61"/>
        <end position="86"/>
    </location>
</feature>
<dbReference type="EMBL" id="VOIH02000006">
    <property type="protein sequence ID" value="KAF3443675.1"/>
    <property type="molecule type" value="Genomic_DNA"/>
</dbReference>
<gene>
    <name evidence="2" type="ORF">FNV43_RR13365</name>
</gene>
<name>A0A8K0MF29_9ROSA</name>
<proteinExistence type="predicted"/>
<feature type="compositionally biased region" description="Basic residues" evidence="1">
    <location>
        <begin position="51"/>
        <end position="60"/>
    </location>
</feature>
<reference evidence="2" key="1">
    <citation type="submission" date="2020-03" db="EMBL/GenBank/DDBJ databases">
        <title>A high-quality chromosome-level genome assembly of a woody plant with both climbing and erect habits, Rhamnella rubrinervis.</title>
        <authorList>
            <person name="Lu Z."/>
            <person name="Yang Y."/>
            <person name="Zhu X."/>
            <person name="Sun Y."/>
        </authorList>
    </citation>
    <scope>NUCLEOTIDE SEQUENCE</scope>
    <source>
        <strain evidence="2">BYM</strain>
        <tissue evidence="2">Leaf</tissue>
    </source>
</reference>
<comment type="caution">
    <text evidence="2">The sequence shown here is derived from an EMBL/GenBank/DDBJ whole genome shotgun (WGS) entry which is preliminary data.</text>
</comment>
<evidence type="ECO:0000313" key="3">
    <source>
        <dbReference type="Proteomes" id="UP000796880"/>
    </source>
</evidence>
<accession>A0A8K0MF29</accession>
<dbReference type="Proteomes" id="UP000796880">
    <property type="component" value="Unassembled WGS sequence"/>
</dbReference>
<evidence type="ECO:0000256" key="1">
    <source>
        <dbReference type="SAM" id="MobiDB-lite"/>
    </source>
</evidence>
<sequence length="98" mass="10889">MAVVQLLEATMAVGCVVSMIGFTGSWGGQWWGTRGRLANGEGMVDSSPSVARRKKKKKEKKEKEREGKNLQRKERKKGEMKEKEGEAGCLAFSKKISK</sequence>